<evidence type="ECO:0000313" key="7">
    <source>
        <dbReference type="Proteomes" id="UP000231503"/>
    </source>
</evidence>
<feature type="transmembrane region" description="Helical" evidence="4">
    <location>
        <begin position="265"/>
        <end position="284"/>
    </location>
</feature>
<feature type="transmembrane region" description="Helical" evidence="4">
    <location>
        <begin position="233"/>
        <end position="253"/>
    </location>
</feature>
<feature type="transmembrane region" description="Helical" evidence="4">
    <location>
        <begin position="144"/>
        <end position="168"/>
    </location>
</feature>
<keyword evidence="2 4" id="KW-1133">Transmembrane helix</keyword>
<evidence type="ECO:0000259" key="5">
    <source>
        <dbReference type="PROSITE" id="PS50850"/>
    </source>
</evidence>
<organism evidence="6 7">
    <name type="scientific">Candidatus Niyogibacteria bacterium CG10_big_fil_rev_8_21_14_0_10_46_36</name>
    <dbReference type="NCBI Taxonomy" id="1974726"/>
    <lineage>
        <taxon>Bacteria</taxon>
        <taxon>Candidatus Niyogiibacteriota</taxon>
    </lineage>
</organism>
<dbReference type="SUPFAM" id="SSF103473">
    <property type="entry name" value="MFS general substrate transporter"/>
    <property type="match status" value="1"/>
</dbReference>
<dbReference type="EMBL" id="PFCO01000009">
    <property type="protein sequence ID" value="PIR69279.1"/>
    <property type="molecule type" value="Genomic_DNA"/>
</dbReference>
<dbReference type="PROSITE" id="PS50850">
    <property type="entry name" value="MFS"/>
    <property type="match status" value="1"/>
</dbReference>
<dbReference type="PANTHER" id="PTHR23518">
    <property type="entry name" value="C-METHYLTRANSFERASE"/>
    <property type="match status" value="1"/>
</dbReference>
<accession>A0A2H0TCJ4</accession>
<feature type="transmembrane region" description="Helical" evidence="4">
    <location>
        <begin position="21"/>
        <end position="38"/>
    </location>
</feature>
<reference evidence="7" key="1">
    <citation type="submission" date="2017-09" db="EMBL/GenBank/DDBJ databases">
        <title>Depth-based differentiation of microbial function through sediment-hosted aquifers and enrichment of novel symbionts in the deep terrestrial subsurface.</title>
        <authorList>
            <person name="Probst A.J."/>
            <person name="Ladd B."/>
            <person name="Jarett J.K."/>
            <person name="Geller-Mcgrath D.E."/>
            <person name="Sieber C.M.K."/>
            <person name="Emerson J.B."/>
            <person name="Anantharaman K."/>
            <person name="Thomas B.C."/>
            <person name="Malmstrom R."/>
            <person name="Stieglmeier M."/>
            <person name="Klingl A."/>
            <person name="Woyke T."/>
            <person name="Ryan C.M."/>
            <person name="Banfield J.F."/>
        </authorList>
    </citation>
    <scope>NUCLEOTIDE SEQUENCE [LARGE SCALE GENOMIC DNA]</scope>
</reference>
<dbReference type="PANTHER" id="PTHR23518:SF2">
    <property type="entry name" value="MAJOR FACILITATOR SUPERFAMILY TRANSPORTER"/>
    <property type="match status" value="1"/>
</dbReference>
<proteinExistence type="predicted"/>
<gene>
    <name evidence="6" type="ORF">COU47_04265</name>
</gene>
<dbReference type="Proteomes" id="UP000231503">
    <property type="component" value="Unassembled WGS sequence"/>
</dbReference>
<sequence>MHIIRTLATLPRDISSLPRSIRWIAFVMFLYYLGWGIVEPFLGIYFNDLLGSYTSVGIIFSLLYFFSIFLSLPFGDLADNVSKRTIITLMLICYIPIGPVIAALRTITDAVFFRLYHAFLATGLWASTEAYVRSHSPRKQSSESMGVFDMAVAGASVFGALIGGFLVVRFGIHTLFYMMPAFSIMALITILRLPDSDGTFSLWKGVREIVRQGLFRHEFQDFFSIPGIAHMTALSFLFNVVGAGVAILLPLVYRAFGVSLWEIGLIYAVFMMPAFFEVPFSVLADRTNKRVLFIVGSLAAVGIELCMVWTHSVFVLFALSLALGTVFALLRPLIEGVITNCMPHERMGELNGVYRSFILLALAFGSFIIGPVADAFTVQAPFLIGAILMGIFFVLVLFIPRSLLQTETT</sequence>
<evidence type="ECO:0000256" key="3">
    <source>
        <dbReference type="ARBA" id="ARBA00023136"/>
    </source>
</evidence>
<dbReference type="AlphaFoldDB" id="A0A2H0TCJ4"/>
<protein>
    <recommendedName>
        <fullName evidence="5">Major facilitator superfamily (MFS) profile domain-containing protein</fullName>
    </recommendedName>
</protein>
<dbReference type="InterPro" id="IPR011701">
    <property type="entry name" value="MFS"/>
</dbReference>
<name>A0A2H0TCJ4_9BACT</name>
<feature type="transmembrane region" description="Helical" evidence="4">
    <location>
        <begin position="174"/>
        <end position="194"/>
    </location>
</feature>
<feature type="transmembrane region" description="Helical" evidence="4">
    <location>
        <begin position="50"/>
        <end position="74"/>
    </location>
</feature>
<dbReference type="Pfam" id="PF07690">
    <property type="entry name" value="MFS_1"/>
    <property type="match status" value="1"/>
</dbReference>
<feature type="transmembrane region" description="Helical" evidence="4">
    <location>
        <begin position="86"/>
        <end position="107"/>
    </location>
</feature>
<evidence type="ECO:0000256" key="4">
    <source>
        <dbReference type="SAM" id="Phobius"/>
    </source>
</evidence>
<feature type="domain" description="Major facilitator superfamily (MFS) profile" evidence="5">
    <location>
        <begin position="20"/>
        <end position="404"/>
    </location>
</feature>
<dbReference type="InterPro" id="IPR020846">
    <property type="entry name" value="MFS_dom"/>
</dbReference>
<keyword evidence="3 4" id="KW-0472">Membrane</keyword>
<evidence type="ECO:0000256" key="2">
    <source>
        <dbReference type="ARBA" id="ARBA00022989"/>
    </source>
</evidence>
<keyword evidence="1 4" id="KW-0812">Transmembrane</keyword>
<feature type="transmembrane region" description="Helical" evidence="4">
    <location>
        <begin position="316"/>
        <end position="334"/>
    </location>
</feature>
<feature type="transmembrane region" description="Helical" evidence="4">
    <location>
        <begin position="379"/>
        <end position="399"/>
    </location>
</feature>
<dbReference type="InterPro" id="IPR036259">
    <property type="entry name" value="MFS_trans_sf"/>
</dbReference>
<feature type="transmembrane region" description="Helical" evidence="4">
    <location>
        <begin position="354"/>
        <end position="373"/>
    </location>
</feature>
<evidence type="ECO:0000256" key="1">
    <source>
        <dbReference type="ARBA" id="ARBA00022692"/>
    </source>
</evidence>
<comment type="caution">
    <text evidence="6">The sequence shown here is derived from an EMBL/GenBank/DDBJ whole genome shotgun (WGS) entry which is preliminary data.</text>
</comment>
<dbReference type="GO" id="GO:0022857">
    <property type="term" value="F:transmembrane transporter activity"/>
    <property type="evidence" value="ECO:0007669"/>
    <property type="project" value="InterPro"/>
</dbReference>
<evidence type="ECO:0000313" key="6">
    <source>
        <dbReference type="EMBL" id="PIR69279.1"/>
    </source>
</evidence>
<dbReference type="Gene3D" id="1.20.1250.20">
    <property type="entry name" value="MFS general substrate transporter like domains"/>
    <property type="match status" value="1"/>
</dbReference>